<proteinExistence type="predicted"/>
<gene>
    <name evidence="2" type="ORF">M8330_17965</name>
</gene>
<keyword evidence="3" id="KW-1185">Reference proteome</keyword>
<evidence type="ECO:0000256" key="1">
    <source>
        <dbReference type="SAM" id="Phobius"/>
    </source>
</evidence>
<reference evidence="2" key="1">
    <citation type="submission" date="2022-05" db="EMBL/GenBank/DDBJ databases">
        <authorList>
            <person name="Tuo L."/>
        </authorList>
    </citation>
    <scope>NUCLEOTIDE SEQUENCE</scope>
    <source>
        <strain evidence="2">BSK12Z-4</strain>
    </source>
</reference>
<dbReference type="EMBL" id="JAMOIL010000030">
    <property type="protein sequence ID" value="MCM0622182.1"/>
    <property type="molecule type" value="Genomic_DNA"/>
</dbReference>
<feature type="transmembrane region" description="Helical" evidence="1">
    <location>
        <begin position="45"/>
        <end position="62"/>
    </location>
</feature>
<dbReference type="Proteomes" id="UP001139485">
    <property type="component" value="Unassembled WGS sequence"/>
</dbReference>
<evidence type="ECO:0000313" key="3">
    <source>
        <dbReference type="Proteomes" id="UP001139485"/>
    </source>
</evidence>
<keyword evidence="1" id="KW-1133">Transmembrane helix</keyword>
<feature type="transmembrane region" description="Helical" evidence="1">
    <location>
        <begin position="20"/>
        <end position="39"/>
    </location>
</feature>
<keyword evidence="1" id="KW-0812">Transmembrane</keyword>
<dbReference type="RefSeq" id="WP_250828444.1">
    <property type="nucleotide sequence ID" value="NZ_JAMOIL010000030.1"/>
</dbReference>
<keyword evidence="1" id="KW-0472">Membrane</keyword>
<feature type="transmembrane region" description="Helical" evidence="1">
    <location>
        <begin position="138"/>
        <end position="164"/>
    </location>
</feature>
<sequence>MSISEYLTSLVASIRREPALLLDTVETGLVLLVALGVALTDDQTAAITAVIVAAIALLKGWATRPFEVSLIVDGARAVLVLVAAFGFGISAETIAVAVTFLGTFTTLIMRGQISPANGSTTPTPTVATDAGHARPVPALLVAAAVPLFLLTAFLLLQPLLAVLLT</sequence>
<organism evidence="2 3">
    <name type="scientific">Nocardioides bruguierae</name>
    <dbReference type="NCBI Taxonomy" id="2945102"/>
    <lineage>
        <taxon>Bacteria</taxon>
        <taxon>Bacillati</taxon>
        <taxon>Actinomycetota</taxon>
        <taxon>Actinomycetes</taxon>
        <taxon>Propionibacteriales</taxon>
        <taxon>Nocardioidaceae</taxon>
        <taxon>Nocardioides</taxon>
    </lineage>
</organism>
<protein>
    <submittedName>
        <fullName evidence="2">Uncharacterized protein</fullName>
    </submittedName>
</protein>
<dbReference type="AlphaFoldDB" id="A0A9X2DA80"/>
<name>A0A9X2DA80_9ACTN</name>
<feature type="transmembrane region" description="Helical" evidence="1">
    <location>
        <begin position="74"/>
        <end position="101"/>
    </location>
</feature>
<comment type="caution">
    <text evidence="2">The sequence shown here is derived from an EMBL/GenBank/DDBJ whole genome shotgun (WGS) entry which is preliminary data.</text>
</comment>
<accession>A0A9X2DA80</accession>
<evidence type="ECO:0000313" key="2">
    <source>
        <dbReference type="EMBL" id="MCM0622182.1"/>
    </source>
</evidence>